<evidence type="ECO:0000313" key="3">
    <source>
        <dbReference type="Proteomes" id="UP001197093"/>
    </source>
</evidence>
<accession>A0AAD4ERD8</accession>
<feature type="region of interest" description="Disordered" evidence="1">
    <location>
        <begin position="54"/>
        <end position="84"/>
    </location>
</feature>
<evidence type="ECO:0000256" key="1">
    <source>
        <dbReference type="SAM" id="MobiDB-lite"/>
    </source>
</evidence>
<protein>
    <submittedName>
        <fullName evidence="2">Uncharacterized protein</fullName>
    </submittedName>
</protein>
<dbReference type="EMBL" id="JAHCVI010000004">
    <property type="protein sequence ID" value="KAG7285845.1"/>
    <property type="molecule type" value="Genomic_DNA"/>
</dbReference>
<name>A0AAD4ERD8_9PEZI</name>
<dbReference type="Proteomes" id="UP001197093">
    <property type="component" value="Unassembled WGS sequence"/>
</dbReference>
<organism evidence="2 3">
    <name type="scientific">Staphylotrichum longicolle</name>
    <dbReference type="NCBI Taxonomy" id="669026"/>
    <lineage>
        <taxon>Eukaryota</taxon>
        <taxon>Fungi</taxon>
        <taxon>Dikarya</taxon>
        <taxon>Ascomycota</taxon>
        <taxon>Pezizomycotina</taxon>
        <taxon>Sordariomycetes</taxon>
        <taxon>Sordariomycetidae</taxon>
        <taxon>Sordariales</taxon>
        <taxon>Chaetomiaceae</taxon>
        <taxon>Staphylotrichum</taxon>
    </lineage>
</organism>
<gene>
    <name evidence="2" type="ORF">NEMBOFW57_008139</name>
</gene>
<dbReference type="AlphaFoldDB" id="A0AAD4ERD8"/>
<keyword evidence="3" id="KW-1185">Reference proteome</keyword>
<proteinExistence type="predicted"/>
<sequence>MEHLNTYTVPACAPPGAPPDSFITQLNLFAGQLYLRNYAEYVRMCRYPGLSYTKNSGEEKNKEVKEEKEEEVKGEKEEEVKGEKDYPCAHAYSGKPMAYFVTRGRLQAAAV</sequence>
<feature type="compositionally biased region" description="Basic and acidic residues" evidence="1">
    <location>
        <begin position="56"/>
        <end position="84"/>
    </location>
</feature>
<comment type="caution">
    <text evidence="2">The sequence shown here is derived from an EMBL/GenBank/DDBJ whole genome shotgun (WGS) entry which is preliminary data.</text>
</comment>
<evidence type="ECO:0000313" key="2">
    <source>
        <dbReference type="EMBL" id="KAG7285845.1"/>
    </source>
</evidence>
<reference evidence="2" key="1">
    <citation type="submission" date="2023-02" db="EMBL/GenBank/DDBJ databases">
        <authorList>
            <person name="Palmer J.M."/>
        </authorList>
    </citation>
    <scope>NUCLEOTIDE SEQUENCE</scope>
    <source>
        <strain evidence="2">FW57</strain>
    </source>
</reference>